<sequence length="602" mass="67037">MSDRHKPRRGLSCVRCRARKVRCDNQSPCGVCAKEGTECIRTSQDRRKERYSQAFVDGLQAKATKLEAVVAAVRQALADSDNPRDQRKPDSGVYGPTSVFNTEPTAPYDEGEHLVIRQLNQDPVIVECLQQFFKWQYPGHFAYIIRSGFLHEFLNPQPHFIYCSSELVYALAAMGASIADDPNIKSRAIDFYTKARTRLLSGGPTGKFDRPSVASMHALLVLSFFDLSHGHNSSSWMLSGLGVRMGFDLGFHLHPESVFTAPSNPASPEYIAIRSRVFWGAYMADHFVSLVFGRPTQLKKSDAWTAEPEDVRESSGVSPEYLFISNSADGEAPYSGIPIASMVTLIDICNASIDDIFNLGAARHKLAARYANKLEVVRQFNHQMIQWRCSLPLELQWTPRNVAVGADNPTKLSIRLYYYMALLCLNRPFLDVGVDGNDISSPRAVVLQAVDEVLGCVTRFRDVHGLQKASIYVVYALVFSVSVLLILRPPLTPWERQPQIDLIMGYIHELSSTWNLAGKCYDQLIRKMNSQVSAPSSVPEVTSQGSPQYYVDDPAGLAAMSQPPQSIPGSVGPPMFLGSDFMVNDWEPIFLPYHDTMGARPQ</sequence>
<dbReference type="OMA" id="PFMEDCE"/>
<dbReference type="OrthoDB" id="2428527at2759"/>
<keyword evidence="2" id="KW-0479">Metal-binding</keyword>
<dbReference type="GO" id="GO:0006351">
    <property type="term" value="P:DNA-templated transcription"/>
    <property type="evidence" value="ECO:0007669"/>
    <property type="project" value="InterPro"/>
</dbReference>
<dbReference type="Pfam" id="PF00172">
    <property type="entry name" value="Zn_clus"/>
    <property type="match status" value="1"/>
</dbReference>
<dbReference type="PANTHER" id="PTHR31313:SF81">
    <property type="entry name" value="TY1 ENHANCER ACTIVATOR"/>
    <property type="match status" value="1"/>
</dbReference>
<feature type="domain" description="Zn(2)-C6 fungal-type" evidence="9">
    <location>
        <begin position="12"/>
        <end position="41"/>
    </location>
</feature>
<keyword evidence="11" id="KW-1185">Reference proteome</keyword>
<dbReference type="GO" id="GO:0000981">
    <property type="term" value="F:DNA-binding transcription factor activity, RNA polymerase II-specific"/>
    <property type="evidence" value="ECO:0007669"/>
    <property type="project" value="InterPro"/>
</dbReference>
<dbReference type="VEuPathDB" id="FungiDB:DIURU_001404"/>
<protein>
    <recommendedName>
        <fullName evidence="9">Zn(2)-C6 fungal-type domain-containing protein</fullName>
    </recommendedName>
</protein>
<dbReference type="RefSeq" id="XP_034013761.1">
    <property type="nucleotide sequence ID" value="XM_034153944.1"/>
</dbReference>
<dbReference type="GeneID" id="54780057"/>
<dbReference type="SUPFAM" id="SSF57701">
    <property type="entry name" value="Zn2/Cys6 DNA-binding domain"/>
    <property type="match status" value="1"/>
</dbReference>
<feature type="compositionally biased region" description="Basic and acidic residues" evidence="8">
    <location>
        <begin position="81"/>
        <end position="90"/>
    </location>
</feature>
<evidence type="ECO:0000313" key="10">
    <source>
        <dbReference type="EMBL" id="KAA8905601.1"/>
    </source>
</evidence>
<feature type="region of interest" description="Disordered" evidence="8">
    <location>
        <begin position="79"/>
        <end position="102"/>
    </location>
</feature>
<dbReference type="CDD" id="cd12148">
    <property type="entry name" value="fungal_TF_MHR"/>
    <property type="match status" value="1"/>
</dbReference>
<dbReference type="Gene3D" id="4.10.240.10">
    <property type="entry name" value="Zn(2)-C6 fungal-type DNA-binding domain"/>
    <property type="match status" value="1"/>
</dbReference>
<dbReference type="CDD" id="cd00067">
    <property type="entry name" value="GAL4"/>
    <property type="match status" value="1"/>
</dbReference>
<comment type="subcellular location">
    <subcellularLocation>
        <location evidence="1">Nucleus</location>
    </subcellularLocation>
</comment>
<evidence type="ECO:0000313" key="11">
    <source>
        <dbReference type="Proteomes" id="UP000449547"/>
    </source>
</evidence>
<keyword evidence="4" id="KW-0805">Transcription regulation</keyword>
<gene>
    <name evidence="10" type="ORF">DIURU_001404</name>
</gene>
<evidence type="ECO:0000256" key="4">
    <source>
        <dbReference type="ARBA" id="ARBA00023015"/>
    </source>
</evidence>
<evidence type="ECO:0000256" key="2">
    <source>
        <dbReference type="ARBA" id="ARBA00022723"/>
    </source>
</evidence>
<evidence type="ECO:0000256" key="1">
    <source>
        <dbReference type="ARBA" id="ARBA00004123"/>
    </source>
</evidence>
<keyword evidence="6" id="KW-0804">Transcription</keyword>
<dbReference type="EMBL" id="SWFT01000044">
    <property type="protein sequence ID" value="KAA8905601.1"/>
    <property type="molecule type" value="Genomic_DNA"/>
</dbReference>
<dbReference type="PANTHER" id="PTHR31313">
    <property type="entry name" value="TY1 ENHANCER ACTIVATOR"/>
    <property type="match status" value="1"/>
</dbReference>
<evidence type="ECO:0000256" key="3">
    <source>
        <dbReference type="ARBA" id="ARBA00022833"/>
    </source>
</evidence>
<dbReference type="SMART" id="SM00066">
    <property type="entry name" value="GAL4"/>
    <property type="match status" value="1"/>
</dbReference>
<dbReference type="SMART" id="SM00906">
    <property type="entry name" value="Fungal_trans"/>
    <property type="match status" value="1"/>
</dbReference>
<dbReference type="PROSITE" id="PS50048">
    <property type="entry name" value="ZN2_CY6_FUNGAL_2"/>
    <property type="match status" value="1"/>
</dbReference>
<dbReference type="InterPro" id="IPR001138">
    <property type="entry name" value="Zn2Cys6_DnaBD"/>
</dbReference>
<dbReference type="InterPro" id="IPR007219">
    <property type="entry name" value="XnlR_reg_dom"/>
</dbReference>
<evidence type="ECO:0000256" key="6">
    <source>
        <dbReference type="ARBA" id="ARBA00023163"/>
    </source>
</evidence>
<comment type="caution">
    <text evidence="10">The sequence shown here is derived from an EMBL/GenBank/DDBJ whole genome shotgun (WGS) entry which is preliminary data.</text>
</comment>
<keyword evidence="7" id="KW-0539">Nucleus</keyword>
<dbReference type="AlphaFoldDB" id="A0A642UU73"/>
<dbReference type="GO" id="GO:0005634">
    <property type="term" value="C:nucleus"/>
    <property type="evidence" value="ECO:0007669"/>
    <property type="project" value="UniProtKB-SubCell"/>
</dbReference>
<evidence type="ECO:0000256" key="5">
    <source>
        <dbReference type="ARBA" id="ARBA00023125"/>
    </source>
</evidence>
<name>A0A642UU73_DIURU</name>
<proteinExistence type="predicted"/>
<dbReference type="PROSITE" id="PS00463">
    <property type="entry name" value="ZN2_CY6_FUNGAL_1"/>
    <property type="match status" value="1"/>
</dbReference>
<keyword evidence="3" id="KW-0862">Zinc</keyword>
<evidence type="ECO:0000259" key="9">
    <source>
        <dbReference type="PROSITE" id="PS50048"/>
    </source>
</evidence>
<dbReference type="GO" id="GO:0008270">
    <property type="term" value="F:zinc ion binding"/>
    <property type="evidence" value="ECO:0007669"/>
    <property type="project" value="InterPro"/>
</dbReference>
<evidence type="ECO:0000256" key="8">
    <source>
        <dbReference type="SAM" id="MobiDB-lite"/>
    </source>
</evidence>
<evidence type="ECO:0000256" key="7">
    <source>
        <dbReference type="ARBA" id="ARBA00023242"/>
    </source>
</evidence>
<organism evidence="10 11">
    <name type="scientific">Diutina rugosa</name>
    <name type="common">Yeast</name>
    <name type="synonym">Candida rugosa</name>
    <dbReference type="NCBI Taxonomy" id="5481"/>
    <lineage>
        <taxon>Eukaryota</taxon>
        <taxon>Fungi</taxon>
        <taxon>Dikarya</taxon>
        <taxon>Ascomycota</taxon>
        <taxon>Saccharomycotina</taxon>
        <taxon>Pichiomycetes</taxon>
        <taxon>Debaryomycetaceae</taxon>
        <taxon>Diutina</taxon>
    </lineage>
</organism>
<accession>A0A642UU73</accession>
<dbReference type="Proteomes" id="UP000449547">
    <property type="component" value="Unassembled WGS sequence"/>
</dbReference>
<dbReference type="GO" id="GO:0003677">
    <property type="term" value="F:DNA binding"/>
    <property type="evidence" value="ECO:0007669"/>
    <property type="project" value="UniProtKB-KW"/>
</dbReference>
<reference evidence="10 11" key="1">
    <citation type="submission" date="2019-07" db="EMBL/GenBank/DDBJ databases">
        <title>Genome assembly of two rare yeast pathogens: Diutina rugosa and Trichomonascus ciferrii.</title>
        <authorList>
            <person name="Mixao V."/>
            <person name="Saus E."/>
            <person name="Hansen A."/>
            <person name="Lass-Flor C."/>
            <person name="Gabaldon T."/>
        </authorList>
    </citation>
    <scope>NUCLEOTIDE SEQUENCE [LARGE SCALE GENOMIC DNA]</scope>
    <source>
        <strain evidence="10 11">CBS 613</strain>
    </source>
</reference>
<dbReference type="InterPro" id="IPR051615">
    <property type="entry name" value="Transcr_Regulatory_Elem"/>
</dbReference>
<dbReference type="InterPro" id="IPR036864">
    <property type="entry name" value="Zn2-C6_fun-type_DNA-bd_sf"/>
</dbReference>
<keyword evidence="5" id="KW-0238">DNA-binding</keyword>
<dbReference type="Pfam" id="PF04082">
    <property type="entry name" value="Fungal_trans"/>
    <property type="match status" value="1"/>
</dbReference>